<sequence>MFEAFGSNCFVLQLRFFYACERR</sequence>
<dbReference type="AlphaFoldDB" id="A0A7I4Z287"/>
<accession>A0A7I4Z287</accession>
<dbReference type="WBParaSite" id="HCON_00177310-00001">
    <property type="protein sequence ID" value="HCON_00177310-00001"/>
    <property type="gene ID" value="HCON_00177310"/>
</dbReference>
<keyword evidence="1" id="KW-1185">Reference proteome</keyword>
<dbReference type="Proteomes" id="UP000025227">
    <property type="component" value="Unplaced"/>
</dbReference>
<organism evidence="1 2">
    <name type="scientific">Haemonchus contortus</name>
    <name type="common">Barber pole worm</name>
    <dbReference type="NCBI Taxonomy" id="6289"/>
    <lineage>
        <taxon>Eukaryota</taxon>
        <taxon>Metazoa</taxon>
        <taxon>Ecdysozoa</taxon>
        <taxon>Nematoda</taxon>
        <taxon>Chromadorea</taxon>
        <taxon>Rhabditida</taxon>
        <taxon>Rhabditina</taxon>
        <taxon>Rhabditomorpha</taxon>
        <taxon>Strongyloidea</taxon>
        <taxon>Trichostrongylidae</taxon>
        <taxon>Haemonchus</taxon>
    </lineage>
</organism>
<reference evidence="2" key="1">
    <citation type="submission" date="2020-12" db="UniProtKB">
        <authorList>
            <consortium name="WormBaseParasite"/>
        </authorList>
    </citation>
    <scope>IDENTIFICATION</scope>
    <source>
        <strain evidence="2">MHco3</strain>
    </source>
</reference>
<evidence type="ECO:0000313" key="2">
    <source>
        <dbReference type="WBParaSite" id="HCON_00177310-00001"/>
    </source>
</evidence>
<proteinExistence type="predicted"/>
<evidence type="ECO:0000313" key="1">
    <source>
        <dbReference type="Proteomes" id="UP000025227"/>
    </source>
</evidence>
<name>A0A7I4Z287_HAECO</name>
<protein>
    <submittedName>
        <fullName evidence="2">Uncharacterized protein</fullName>
    </submittedName>
</protein>